<dbReference type="Gene3D" id="1.20.120.1630">
    <property type="match status" value="1"/>
</dbReference>
<organism evidence="6 7">
    <name type="scientific">Mariniblastus fucicola</name>
    <dbReference type="NCBI Taxonomy" id="980251"/>
    <lineage>
        <taxon>Bacteria</taxon>
        <taxon>Pseudomonadati</taxon>
        <taxon>Planctomycetota</taxon>
        <taxon>Planctomycetia</taxon>
        <taxon>Pirellulales</taxon>
        <taxon>Pirellulaceae</taxon>
        <taxon>Mariniblastus</taxon>
    </lineage>
</organism>
<evidence type="ECO:0000313" key="6">
    <source>
        <dbReference type="EMBL" id="QEG22074.1"/>
    </source>
</evidence>
<evidence type="ECO:0000256" key="4">
    <source>
        <dbReference type="ARBA" id="ARBA00023136"/>
    </source>
</evidence>
<keyword evidence="3 5" id="KW-1133">Transmembrane helix</keyword>
<dbReference type="Proteomes" id="UP000322214">
    <property type="component" value="Chromosome"/>
</dbReference>
<dbReference type="GO" id="GO:0012505">
    <property type="term" value="C:endomembrane system"/>
    <property type="evidence" value="ECO:0007669"/>
    <property type="project" value="UniProtKB-SubCell"/>
</dbReference>
<keyword evidence="2 5" id="KW-0812">Transmembrane</keyword>
<dbReference type="KEGG" id="mff:MFFC18_19350"/>
<proteinExistence type="predicted"/>
<evidence type="ECO:0000256" key="5">
    <source>
        <dbReference type="SAM" id="Phobius"/>
    </source>
</evidence>
<evidence type="ECO:0000256" key="1">
    <source>
        <dbReference type="ARBA" id="ARBA00004127"/>
    </source>
</evidence>
<gene>
    <name evidence="6" type="ORF">MFFC18_19350</name>
</gene>
<comment type="subcellular location">
    <subcellularLocation>
        <location evidence="1">Endomembrane system</location>
        <topology evidence="1">Multi-pass membrane protein</topology>
    </subcellularLocation>
</comment>
<dbReference type="InterPro" id="IPR007318">
    <property type="entry name" value="Phopholipid_MeTrfase"/>
</dbReference>
<dbReference type="EMBL" id="CP042912">
    <property type="protein sequence ID" value="QEG22074.1"/>
    <property type="molecule type" value="Genomic_DNA"/>
</dbReference>
<feature type="transmembrane region" description="Helical" evidence="5">
    <location>
        <begin position="126"/>
        <end position="154"/>
    </location>
</feature>
<feature type="transmembrane region" description="Helical" evidence="5">
    <location>
        <begin position="40"/>
        <end position="61"/>
    </location>
</feature>
<dbReference type="OrthoDB" id="211732at2"/>
<dbReference type="Pfam" id="PF04191">
    <property type="entry name" value="PEMT"/>
    <property type="match status" value="1"/>
</dbReference>
<accession>A0A5B9P6Z6</accession>
<evidence type="ECO:0000313" key="7">
    <source>
        <dbReference type="Proteomes" id="UP000322214"/>
    </source>
</evidence>
<protein>
    <recommendedName>
        <fullName evidence="8">Steroid 5-alpha reductase C-terminal domain-containing protein</fullName>
    </recommendedName>
</protein>
<reference evidence="6 7" key="1">
    <citation type="submission" date="2019-08" db="EMBL/GenBank/DDBJ databases">
        <title>Deep-cultivation of Planctomycetes and their phenomic and genomic characterization uncovers novel biology.</title>
        <authorList>
            <person name="Wiegand S."/>
            <person name="Jogler M."/>
            <person name="Boedeker C."/>
            <person name="Pinto D."/>
            <person name="Vollmers J."/>
            <person name="Rivas-Marin E."/>
            <person name="Kohn T."/>
            <person name="Peeters S.H."/>
            <person name="Heuer A."/>
            <person name="Rast P."/>
            <person name="Oberbeckmann S."/>
            <person name="Bunk B."/>
            <person name="Jeske O."/>
            <person name="Meyerdierks A."/>
            <person name="Storesund J.E."/>
            <person name="Kallscheuer N."/>
            <person name="Luecker S."/>
            <person name="Lage O.M."/>
            <person name="Pohl T."/>
            <person name="Merkel B.J."/>
            <person name="Hornburger P."/>
            <person name="Mueller R.-W."/>
            <person name="Bruemmer F."/>
            <person name="Labrenz M."/>
            <person name="Spormann A.M."/>
            <person name="Op den Camp H."/>
            <person name="Overmann J."/>
            <person name="Amann R."/>
            <person name="Jetten M.S.M."/>
            <person name="Mascher T."/>
            <person name="Medema M.H."/>
            <person name="Devos D.P."/>
            <person name="Kaster A.-K."/>
            <person name="Ovreas L."/>
            <person name="Rohde M."/>
            <person name="Galperin M.Y."/>
            <person name="Jogler C."/>
        </authorList>
    </citation>
    <scope>NUCLEOTIDE SEQUENCE [LARGE SCALE GENOMIC DNA]</scope>
    <source>
        <strain evidence="6 7">FC18</strain>
    </source>
</reference>
<dbReference type="RefSeq" id="WP_075082836.1">
    <property type="nucleotide sequence ID" value="NZ_CP042912.1"/>
</dbReference>
<sequence length="184" mass="20888">MLPLLLTLTLLLLVILNALLAFSIAKPDRRIWPPPAQRTWQYYFVWVPTLLSFLLFIIIGIADWNSLNWPALIRWPIGGLLIVTGNLLAWGGVWQFGLKKTSGAEGSLVTSGLYRYSRNPQYLGDISILIGWMVLSASIWANPAVLAGILAFVLAPFAEESWLEEIHGDEYREYLKKAPRFLFW</sequence>
<evidence type="ECO:0008006" key="8">
    <source>
        <dbReference type="Google" id="ProtNLM"/>
    </source>
</evidence>
<name>A0A5B9P6Z6_9BACT</name>
<dbReference type="STRING" id="980251.GCA_001642875_05034"/>
<evidence type="ECO:0000256" key="3">
    <source>
        <dbReference type="ARBA" id="ARBA00022989"/>
    </source>
</evidence>
<feature type="transmembrane region" description="Helical" evidence="5">
    <location>
        <begin position="73"/>
        <end position="93"/>
    </location>
</feature>
<evidence type="ECO:0000256" key="2">
    <source>
        <dbReference type="ARBA" id="ARBA00022692"/>
    </source>
</evidence>
<keyword evidence="7" id="KW-1185">Reference proteome</keyword>
<keyword evidence="4 5" id="KW-0472">Membrane</keyword>
<dbReference type="AlphaFoldDB" id="A0A5B9P6Z6"/>